<proteinExistence type="predicted"/>
<organism evidence="2 3">
    <name type="scientific">Candidatus Komeilibacteria bacterium RIFCSPLOWO2_01_FULL_45_10</name>
    <dbReference type="NCBI Taxonomy" id="1798550"/>
    <lineage>
        <taxon>Bacteria</taxon>
        <taxon>Candidatus Komeiliibacteriota</taxon>
    </lineage>
</organism>
<dbReference type="Proteomes" id="UP000178849">
    <property type="component" value="Unassembled WGS sequence"/>
</dbReference>
<reference evidence="2 3" key="1">
    <citation type="journal article" date="2016" name="Nat. Commun.">
        <title>Thousands of microbial genomes shed light on interconnected biogeochemical processes in an aquifer system.</title>
        <authorList>
            <person name="Anantharaman K."/>
            <person name="Brown C.T."/>
            <person name="Hug L.A."/>
            <person name="Sharon I."/>
            <person name="Castelle C.J."/>
            <person name="Probst A.J."/>
            <person name="Thomas B.C."/>
            <person name="Singh A."/>
            <person name="Wilkins M.J."/>
            <person name="Karaoz U."/>
            <person name="Brodie E.L."/>
            <person name="Williams K.H."/>
            <person name="Hubbard S.S."/>
            <person name="Banfield J.F."/>
        </authorList>
    </citation>
    <scope>NUCLEOTIDE SEQUENCE [LARGE SCALE GENOMIC DNA]</scope>
</reference>
<feature type="compositionally biased region" description="Basic and acidic residues" evidence="1">
    <location>
        <begin position="179"/>
        <end position="189"/>
    </location>
</feature>
<evidence type="ECO:0000313" key="3">
    <source>
        <dbReference type="Proteomes" id="UP000178849"/>
    </source>
</evidence>
<feature type="compositionally biased region" description="Low complexity" evidence="1">
    <location>
        <begin position="145"/>
        <end position="164"/>
    </location>
</feature>
<accession>A0A1G2BHS7</accession>
<gene>
    <name evidence="2" type="ORF">A2927_01505</name>
</gene>
<feature type="region of interest" description="Disordered" evidence="1">
    <location>
        <begin position="128"/>
        <end position="189"/>
    </location>
</feature>
<sequence length="189" mass="21102">MVFVNNLSYNLIMNPQPNRFSFKEVAKQTGASGLKLARKDFRDQAGEALRKGGFGKVETEAILKGTRKLRPEKLKKVFKTLRSERLIKKGREAVTAFVQKEKIRQREGSQETKEAEQRNLRMRLRERMAEEEQTNERMKAALTKVPAGSAAPASAPAPVIPVSPDESVVENTAPSELAAKAEKQDLPIT</sequence>
<name>A0A1G2BHS7_9BACT</name>
<feature type="compositionally biased region" description="Basic and acidic residues" evidence="1">
    <location>
        <begin position="128"/>
        <end position="139"/>
    </location>
</feature>
<evidence type="ECO:0000256" key="1">
    <source>
        <dbReference type="SAM" id="MobiDB-lite"/>
    </source>
</evidence>
<dbReference type="AlphaFoldDB" id="A0A1G2BHS7"/>
<dbReference type="STRING" id="1798550.A2927_01505"/>
<evidence type="ECO:0000313" key="2">
    <source>
        <dbReference type="EMBL" id="OGY88778.1"/>
    </source>
</evidence>
<comment type="caution">
    <text evidence="2">The sequence shown here is derived from an EMBL/GenBank/DDBJ whole genome shotgun (WGS) entry which is preliminary data.</text>
</comment>
<dbReference type="EMBL" id="MHKL01000039">
    <property type="protein sequence ID" value="OGY88778.1"/>
    <property type="molecule type" value="Genomic_DNA"/>
</dbReference>
<protein>
    <submittedName>
        <fullName evidence="2">Uncharacterized protein</fullName>
    </submittedName>
</protein>